<dbReference type="InterPro" id="IPR029021">
    <property type="entry name" value="Prot-tyrosine_phosphatase-like"/>
</dbReference>
<dbReference type="OrthoDB" id="9805710at2"/>
<dbReference type="Proteomes" id="UP000281647">
    <property type="component" value="Unassembled WGS sequence"/>
</dbReference>
<gene>
    <name evidence="2" type="ORF">EET67_16145</name>
</gene>
<feature type="domain" description="Beta-lactamase hydrolase-like protein phosphatase-like" evidence="1">
    <location>
        <begin position="2"/>
        <end position="106"/>
    </location>
</feature>
<dbReference type="Pfam" id="PF04273">
    <property type="entry name" value="BLH_phosphatase"/>
    <property type="match status" value="1"/>
</dbReference>
<evidence type="ECO:0000259" key="1">
    <source>
        <dbReference type="Pfam" id="PF04273"/>
    </source>
</evidence>
<evidence type="ECO:0000313" key="2">
    <source>
        <dbReference type="EMBL" id="RUM96763.1"/>
    </source>
</evidence>
<dbReference type="InterPro" id="IPR005939">
    <property type="entry name" value="BLH_phosphatase-like"/>
</dbReference>
<organism evidence="2 3">
    <name type="scientific">Borborobacter arsenicus</name>
    <dbReference type="NCBI Taxonomy" id="1851146"/>
    <lineage>
        <taxon>Bacteria</taxon>
        <taxon>Pseudomonadati</taxon>
        <taxon>Pseudomonadota</taxon>
        <taxon>Alphaproteobacteria</taxon>
        <taxon>Hyphomicrobiales</taxon>
        <taxon>Phyllobacteriaceae</taxon>
        <taxon>Borborobacter</taxon>
    </lineage>
</organism>
<keyword evidence="3" id="KW-1185">Reference proteome</keyword>
<comment type="caution">
    <text evidence="2">The sequence shown here is derived from an EMBL/GenBank/DDBJ whole genome shotgun (WGS) entry which is preliminary data.</text>
</comment>
<dbReference type="CDD" id="cd14503">
    <property type="entry name" value="PTP-bact"/>
    <property type="match status" value="1"/>
</dbReference>
<sequence length="140" mass="14914">MKQVTDKLYIAPQLTADDIRAAKAEGFAAIVNNRPDGEEAGQPNSSENRRVAEMEGLGYTYLPVVPGQITEGQVADFQASLAQASGPVLAHCRTGARSATLYAIGEVIDGRMSEDEIVPLGQRLGVDLSGAVKWLDANDR</sequence>
<protein>
    <submittedName>
        <fullName evidence="2">TIGR01244 family phosphatase</fullName>
    </submittedName>
</protein>
<name>A0A432V3H8_9HYPH</name>
<evidence type="ECO:0000313" key="3">
    <source>
        <dbReference type="Proteomes" id="UP000281647"/>
    </source>
</evidence>
<dbReference type="GO" id="GO:0016787">
    <property type="term" value="F:hydrolase activity"/>
    <property type="evidence" value="ECO:0007669"/>
    <property type="project" value="InterPro"/>
</dbReference>
<reference evidence="2 3" key="1">
    <citation type="submission" date="2018-11" db="EMBL/GenBank/DDBJ databases">
        <title>Pseudaminobacter arsenicus sp. nov., an arsenic-resistant bacterium isolated from arsenic-rich aquifers.</title>
        <authorList>
            <person name="Mu Y."/>
        </authorList>
    </citation>
    <scope>NUCLEOTIDE SEQUENCE [LARGE SCALE GENOMIC DNA]</scope>
    <source>
        <strain evidence="2 3">CB3</strain>
    </source>
</reference>
<accession>A0A432V3H8</accession>
<dbReference type="SUPFAM" id="SSF52799">
    <property type="entry name" value="(Phosphotyrosine protein) phosphatases II"/>
    <property type="match status" value="1"/>
</dbReference>
<dbReference type="Gene3D" id="3.90.190.10">
    <property type="entry name" value="Protein tyrosine phosphatase superfamily"/>
    <property type="match status" value="1"/>
</dbReference>
<proteinExistence type="predicted"/>
<dbReference type="NCBIfam" id="TIGR01244">
    <property type="entry name" value="TIGR01244 family sulfur transferase"/>
    <property type="match status" value="1"/>
</dbReference>
<dbReference type="EMBL" id="RKST01000016">
    <property type="protein sequence ID" value="RUM96763.1"/>
    <property type="molecule type" value="Genomic_DNA"/>
</dbReference>
<dbReference type="AlphaFoldDB" id="A0A432V3H8"/>